<evidence type="ECO:0000313" key="3">
    <source>
        <dbReference type="Proteomes" id="UP000095390"/>
    </source>
</evidence>
<accession>A0A173USM9</accession>
<dbReference type="AlphaFoldDB" id="A0A173USM9"/>
<organism evidence="1 3">
    <name type="scientific">Anaerobutyricum hallii</name>
    <dbReference type="NCBI Taxonomy" id="39488"/>
    <lineage>
        <taxon>Bacteria</taxon>
        <taxon>Bacillati</taxon>
        <taxon>Bacillota</taxon>
        <taxon>Clostridia</taxon>
        <taxon>Lachnospirales</taxon>
        <taxon>Lachnospiraceae</taxon>
        <taxon>Anaerobutyricum</taxon>
    </lineage>
</organism>
<dbReference type="EMBL" id="CYYC01000042">
    <property type="protein sequence ID" value="CUN17005.1"/>
    <property type="molecule type" value="Genomic_DNA"/>
</dbReference>
<evidence type="ECO:0008006" key="5">
    <source>
        <dbReference type="Google" id="ProtNLM"/>
    </source>
</evidence>
<dbReference type="OrthoDB" id="4876345at2"/>
<proteinExistence type="predicted"/>
<reference evidence="2 4" key="2">
    <citation type="submission" date="2018-08" db="EMBL/GenBank/DDBJ databases">
        <title>A genome reference for cultivated species of the human gut microbiota.</title>
        <authorList>
            <person name="Zou Y."/>
            <person name="Xue W."/>
            <person name="Luo G."/>
        </authorList>
    </citation>
    <scope>NUCLEOTIDE SEQUENCE [LARGE SCALE GENOMIC DNA]</scope>
    <source>
        <strain evidence="2 4">TM10-1AC</strain>
    </source>
</reference>
<evidence type="ECO:0000313" key="2">
    <source>
        <dbReference type="EMBL" id="RGI84689.1"/>
    </source>
</evidence>
<gene>
    <name evidence="2" type="ORF">DXD91_10735</name>
    <name evidence="1" type="ORF">ERS852578_02630</name>
</gene>
<dbReference type="Proteomes" id="UP000262524">
    <property type="component" value="Unassembled WGS sequence"/>
</dbReference>
<name>A0A173USM9_9FIRM</name>
<sequence length="428" mass="49726">MKSRVQKKETRWEKLDNTANLFPVIANETMTNVYRIAVILSENIEPECLQEALEQVLPWFNTMNVRMRTGMFWYYFETNVKGKPVVREEEDFPCRYIEQHRNKSYLFRVTYYKNRINLEVFHALADGMGAVNFLRELTYQYLRICYPQLSGEMGDRLCDDTSLDTEDSYLKNYKKAGKKTYKSVPAVHMKGERLVRGELGIIHGYMSVRQLKEKAKELGMSINEYLSGIFVYSIYKGYLHGNVSKKPIVLCVPVNLRPFFGSMTTRNFFAMASASFLPEKEKYERQEVMKLVQAELKRQITQENLEKMIAYNVSNQKNYALRVVPLFLKKPAIKLVYLMSAKATTTTITNMGRMIVDEAYRPYIKRFQIILSPSTGQNTKATVCSYGDELTFTFSSLLKDTSVQKVFFRSLAEDGIDVEIETNGVYYD</sequence>
<dbReference type="Proteomes" id="UP000095390">
    <property type="component" value="Unassembled WGS sequence"/>
</dbReference>
<evidence type="ECO:0000313" key="4">
    <source>
        <dbReference type="Proteomes" id="UP000262524"/>
    </source>
</evidence>
<evidence type="ECO:0000313" key="1">
    <source>
        <dbReference type="EMBL" id="CUN17005.1"/>
    </source>
</evidence>
<reference evidence="1 3" key="1">
    <citation type="submission" date="2015-09" db="EMBL/GenBank/DDBJ databases">
        <authorList>
            <consortium name="Pathogen Informatics"/>
        </authorList>
    </citation>
    <scope>NUCLEOTIDE SEQUENCE [LARGE SCALE GENOMIC DNA]</scope>
    <source>
        <strain evidence="1 3">2789STDY5834966</strain>
    </source>
</reference>
<protein>
    <recommendedName>
        <fullName evidence="5">Alcohol acetyltransferase</fullName>
    </recommendedName>
</protein>
<dbReference type="RefSeq" id="WP_022170364.1">
    <property type="nucleotide sequence ID" value="NZ_CATVSP010000017.1"/>
</dbReference>
<dbReference type="EMBL" id="QSOE01000077">
    <property type="protein sequence ID" value="RGI84689.1"/>
    <property type="molecule type" value="Genomic_DNA"/>
</dbReference>